<dbReference type="InterPro" id="IPR023393">
    <property type="entry name" value="START-like_dom_sf"/>
</dbReference>
<dbReference type="Pfam" id="PF08327">
    <property type="entry name" value="AHSA1"/>
    <property type="match status" value="1"/>
</dbReference>
<dbReference type="Proteomes" id="UP000549616">
    <property type="component" value="Unassembled WGS sequence"/>
</dbReference>
<dbReference type="EMBL" id="JACCFK010000001">
    <property type="protein sequence ID" value="NYI90170.1"/>
    <property type="molecule type" value="Genomic_DNA"/>
</dbReference>
<comment type="caution">
    <text evidence="3">The sequence shown here is derived from an EMBL/GenBank/DDBJ whole genome shotgun (WGS) entry which is preliminary data.</text>
</comment>
<dbReference type="CDD" id="cd07814">
    <property type="entry name" value="SRPBCC_CalC_Aha1-like"/>
    <property type="match status" value="1"/>
</dbReference>
<gene>
    <name evidence="3" type="ORF">HNR02_003493</name>
</gene>
<dbReference type="InterPro" id="IPR013538">
    <property type="entry name" value="ASHA1/2-like_C"/>
</dbReference>
<dbReference type="RefSeq" id="WP_179774217.1">
    <property type="nucleotide sequence ID" value="NZ_JACCFK010000001.1"/>
</dbReference>
<dbReference type="Gene3D" id="3.30.530.20">
    <property type="match status" value="1"/>
</dbReference>
<reference evidence="3 4" key="1">
    <citation type="submission" date="2020-07" db="EMBL/GenBank/DDBJ databases">
        <title>Sequencing the genomes of 1000 actinobacteria strains.</title>
        <authorList>
            <person name="Klenk H.-P."/>
        </authorList>
    </citation>
    <scope>NUCLEOTIDE SEQUENCE [LARGE SCALE GENOMIC DNA]</scope>
    <source>
        <strain evidence="3 4">DSM 104006</strain>
    </source>
</reference>
<proteinExistence type="inferred from homology"/>
<dbReference type="SUPFAM" id="SSF55961">
    <property type="entry name" value="Bet v1-like"/>
    <property type="match status" value="1"/>
</dbReference>
<evidence type="ECO:0000313" key="3">
    <source>
        <dbReference type="EMBL" id="NYI90170.1"/>
    </source>
</evidence>
<organism evidence="3 4">
    <name type="scientific">Amycolatopsis endophytica</name>
    <dbReference type="NCBI Taxonomy" id="860233"/>
    <lineage>
        <taxon>Bacteria</taxon>
        <taxon>Bacillati</taxon>
        <taxon>Actinomycetota</taxon>
        <taxon>Actinomycetes</taxon>
        <taxon>Pseudonocardiales</taxon>
        <taxon>Pseudonocardiaceae</taxon>
        <taxon>Amycolatopsis</taxon>
    </lineage>
</organism>
<keyword evidence="4" id="KW-1185">Reference proteome</keyword>
<name>A0A853B593_9PSEU</name>
<dbReference type="AlphaFoldDB" id="A0A853B593"/>
<protein>
    <submittedName>
        <fullName evidence="3">Uncharacterized protein YndB with AHSA1/START domain</fullName>
    </submittedName>
</protein>
<evidence type="ECO:0000313" key="4">
    <source>
        <dbReference type="Proteomes" id="UP000549616"/>
    </source>
</evidence>
<evidence type="ECO:0000256" key="1">
    <source>
        <dbReference type="ARBA" id="ARBA00006817"/>
    </source>
</evidence>
<sequence>MANYQFTVTHKIMATPQRVYDVWLSPDDPRGPWVGDGQRALDARVGGRYNWFDHNFSDLGGGGGAWDHWGEFTRLEPGKLIEYTWTSEWTDYYETKILVEFAVDSDDPRFCAITLTQSNLPDNWHGHEHSKAWMRILGEMSARFWGNAERVSRV</sequence>
<comment type="similarity">
    <text evidence="1">Belongs to the AHA1 family.</text>
</comment>
<evidence type="ECO:0000259" key="2">
    <source>
        <dbReference type="Pfam" id="PF08327"/>
    </source>
</evidence>
<feature type="domain" description="Activator of Hsp90 ATPase homologue 1/2-like C-terminal" evidence="2">
    <location>
        <begin position="14"/>
        <end position="142"/>
    </location>
</feature>
<accession>A0A853B593</accession>